<dbReference type="FunFam" id="1.20.1050.10:FF:000007">
    <property type="entry name" value="Glutathione S-transferase 1-1"/>
    <property type="match status" value="2"/>
</dbReference>
<dbReference type="Gene3D" id="1.20.1050.10">
    <property type="match status" value="2"/>
</dbReference>
<dbReference type="PROSITE" id="PS50404">
    <property type="entry name" value="GST_NTER"/>
    <property type="match status" value="2"/>
</dbReference>
<dbReference type="CDD" id="cd03177">
    <property type="entry name" value="GST_C_Delta_Epsilon"/>
    <property type="match status" value="2"/>
</dbReference>
<evidence type="ECO:0000256" key="2">
    <source>
        <dbReference type="RuleBase" id="RU003494"/>
    </source>
</evidence>
<comment type="subunit">
    <text evidence="1">Homodimer.</text>
</comment>
<dbReference type="SUPFAM" id="SSF52833">
    <property type="entry name" value="Thioredoxin-like"/>
    <property type="match status" value="1"/>
</dbReference>
<dbReference type="SFLD" id="SFLDG01153">
    <property type="entry name" value="Main.4:_Theta-like"/>
    <property type="match status" value="1"/>
</dbReference>
<keyword evidence="6" id="KW-1185">Reference proteome</keyword>
<sequence length="340" mass="38554">MTIDYYYTSGSPPCNSVLLLNKTLGLKMNMKWLDFDKGEYKSPEFIKHTIPTIIDDGFVITESRAILGYLVEKYAKDDSLYPKDLKKRTLINQRLYFDVGVLYQSFLDYYLDVVYTGQYGGPTKFAKLEDAFQVLDKYLEGQAWIAGNNLSIADFSIASTTLNLLHCGFDVSKYNNVFKWFSKVKKTLPGYSQINPQHTVPTIYDNGFALGESRAILGYLVDQYGKDDFLYPKDIKQRAIVNQRLFFEAGTLDKAFGEYLRGKGAKLHDAFEILDKYLEGKKWIAGDSKTIADSSLISSVASIESAGFDVDNYSNVSNWFIRAQKSFPDYKSTIGAGLEY</sequence>
<dbReference type="GO" id="GO:0004364">
    <property type="term" value="F:glutathione transferase activity"/>
    <property type="evidence" value="ECO:0007669"/>
    <property type="project" value="TreeGrafter"/>
</dbReference>
<organism evidence="5 6">
    <name type="scientific">Diploptera punctata</name>
    <name type="common">Pacific beetle cockroach</name>
    <dbReference type="NCBI Taxonomy" id="6984"/>
    <lineage>
        <taxon>Eukaryota</taxon>
        <taxon>Metazoa</taxon>
        <taxon>Ecdysozoa</taxon>
        <taxon>Arthropoda</taxon>
        <taxon>Hexapoda</taxon>
        <taxon>Insecta</taxon>
        <taxon>Pterygota</taxon>
        <taxon>Neoptera</taxon>
        <taxon>Polyneoptera</taxon>
        <taxon>Dictyoptera</taxon>
        <taxon>Blattodea</taxon>
        <taxon>Blaberoidea</taxon>
        <taxon>Blaberidae</taxon>
        <taxon>Diplopterinae</taxon>
        <taxon>Diploptera</taxon>
    </lineage>
</organism>
<dbReference type="InterPro" id="IPR040079">
    <property type="entry name" value="Glutathione_S-Trfase"/>
</dbReference>
<feature type="domain" description="GST C-terminal" evidence="4">
    <location>
        <begin position="84"/>
        <end position="203"/>
    </location>
</feature>
<dbReference type="Proteomes" id="UP001233999">
    <property type="component" value="Unassembled WGS sequence"/>
</dbReference>
<dbReference type="EMBL" id="JASPKZ010003839">
    <property type="protein sequence ID" value="KAJ9592347.1"/>
    <property type="molecule type" value="Genomic_DNA"/>
</dbReference>
<dbReference type="AlphaFoldDB" id="A0AAD8EK05"/>
<dbReference type="SUPFAM" id="SSF47616">
    <property type="entry name" value="GST C-terminal domain-like"/>
    <property type="match status" value="2"/>
</dbReference>
<feature type="non-terminal residue" evidence="5">
    <location>
        <position position="1"/>
    </location>
</feature>
<dbReference type="Pfam" id="PF02798">
    <property type="entry name" value="GST_N"/>
    <property type="match status" value="1"/>
</dbReference>
<evidence type="ECO:0000313" key="5">
    <source>
        <dbReference type="EMBL" id="KAJ9592347.1"/>
    </source>
</evidence>
<evidence type="ECO:0000313" key="6">
    <source>
        <dbReference type="Proteomes" id="UP001233999"/>
    </source>
</evidence>
<accession>A0AAD8EK05</accession>
<dbReference type="PROSITE" id="PS50405">
    <property type="entry name" value="GST_CTER"/>
    <property type="match status" value="2"/>
</dbReference>
<protein>
    <submittedName>
        <fullName evidence="5">Uncharacterized protein</fullName>
    </submittedName>
</protein>
<dbReference type="InterPro" id="IPR036249">
    <property type="entry name" value="Thioredoxin-like_sf"/>
</dbReference>
<dbReference type="SFLD" id="SFLDS00019">
    <property type="entry name" value="Glutathione_Transferase_(cytos"/>
    <property type="match status" value="1"/>
</dbReference>
<reference evidence="5" key="2">
    <citation type="submission" date="2023-05" db="EMBL/GenBank/DDBJ databases">
        <authorList>
            <person name="Fouks B."/>
        </authorList>
    </citation>
    <scope>NUCLEOTIDE SEQUENCE</scope>
    <source>
        <strain evidence="5">Stay&amp;Tobe</strain>
        <tissue evidence="5">Testes</tissue>
    </source>
</reference>
<comment type="similarity">
    <text evidence="2">Belongs to the GST superfamily.</text>
</comment>
<gene>
    <name evidence="5" type="ORF">L9F63_001116</name>
</gene>
<name>A0AAD8EK05_DIPPU</name>
<feature type="domain" description="GST N-terminal" evidence="3">
    <location>
        <begin position="1"/>
        <end position="78"/>
    </location>
</feature>
<dbReference type="InterPro" id="IPR004045">
    <property type="entry name" value="Glutathione_S-Trfase_N"/>
</dbReference>
<proteinExistence type="inferred from homology"/>
<dbReference type="SFLD" id="SFLDG00358">
    <property type="entry name" value="Main_(cytGST)"/>
    <property type="match status" value="1"/>
</dbReference>
<dbReference type="PANTHER" id="PTHR43969:SF9">
    <property type="entry name" value="GLUTATHIONE S TRANSFERASE D10, ISOFORM A-RELATED"/>
    <property type="match status" value="1"/>
</dbReference>
<evidence type="ECO:0000256" key="1">
    <source>
        <dbReference type="ARBA" id="ARBA00011738"/>
    </source>
</evidence>
<evidence type="ECO:0000259" key="4">
    <source>
        <dbReference type="PROSITE" id="PS50405"/>
    </source>
</evidence>
<feature type="domain" description="GST C-terminal" evidence="4">
    <location>
        <begin position="234"/>
        <end position="340"/>
    </location>
</feature>
<feature type="domain" description="GST N-terminal" evidence="3">
    <location>
        <begin position="130"/>
        <end position="228"/>
    </location>
</feature>
<dbReference type="PANTHER" id="PTHR43969">
    <property type="entry name" value="GLUTATHIONE S TRANSFERASE D10, ISOFORM A-RELATED"/>
    <property type="match status" value="1"/>
</dbReference>
<dbReference type="Gene3D" id="3.40.30.10">
    <property type="entry name" value="Glutaredoxin"/>
    <property type="match status" value="1"/>
</dbReference>
<dbReference type="InterPro" id="IPR004046">
    <property type="entry name" value="GST_C"/>
</dbReference>
<dbReference type="InterPro" id="IPR010987">
    <property type="entry name" value="Glutathione-S-Trfase_C-like"/>
</dbReference>
<dbReference type="GO" id="GO:0006749">
    <property type="term" value="P:glutathione metabolic process"/>
    <property type="evidence" value="ECO:0007669"/>
    <property type="project" value="TreeGrafter"/>
</dbReference>
<dbReference type="Pfam" id="PF00043">
    <property type="entry name" value="GST_C"/>
    <property type="match status" value="2"/>
</dbReference>
<evidence type="ECO:0000259" key="3">
    <source>
        <dbReference type="PROSITE" id="PS50404"/>
    </source>
</evidence>
<comment type="caution">
    <text evidence="5">The sequence shown here is derived from an EMBL/GenBank/DDBJ whole genome shotgun (WGS) entry which is preliminary data.</text>
</comment>
<reference evidence="5" key="1">
    <citation type="journal article" date="2023" name="IScience">
        <title>Live-bearing cockroach genome reveals convergent evolutionary mechanisms linked to viviparity in insects and beyond.</title>
        <authorList>
            <person name="Fouks B."/>
            <person name="Harrison M.C."/>
            <person name="Mikhailova A.A."/>
            <person name="Marchal E."/>
            <person name="English S."/>
            <person name="Carruthers M."/>
            <person name="Jennings E.C."/>
            <person name="Chiamaka E.L."/>
            <person name="Frigard R.A."/>
            <person name="Pippel M."/>
            <person name="Attardo G.M."/>
            <person name="Benoit J.B."/>
            <person name="Bornberg-Bauer E."/>
            <person name="Tobe S.S."/>
        </authorList>
    </citation>
    <scope>NUCLEOTIDE SEQUENCE</scope>
    <source>
        <strain evidence="5">Stay&amp;Tobe</strain>
    </source>
</reference>
<dbReference type="InterPro" id="IPR036282">
    <property type="entry name" value="Glutathione-S-Trfase_C_sf"/>
</dbReference>